<dbReference type="OrthoDB" id="2123952at2759"/>
<proteinExistence type="predicted"/>
<dbReference type="GO" id="GO:0008270">
    <property type="term" value="F:zinc ion binding"/>
    <property type="evidence" value="ECO:0007669"/>
    <property type="project" value="InterPro"/>
</dbReference>
<dbReference type="PANTHER" id="PTHR31313">
    <property type="entry name" value="TY1 ENHANCER ACTIVATOR"/>
    <property type="match status" value="1"/>
</dbReference>
<evidence type="ECO:0000313" key="11">
    <source>
        <dbReference type="Proteomes" id="UP000294933"/>
    </source>
</evidence>
<keyword evidence="4" id="KW-0805">Transcription regulation</keyword>
<evidence type="ECO:0000256" key="1">
    <source>
        <dbReference type="ARBA" id="ARBA00004123"/>
    </source>
</evidence>
<evidence type="ECO:0000313" key="10">
    <source>
        <dbReference type="EMBL" id="TDL28079.1"/>
    </source>
</evidence>
<dbReference type="Proteomes" id="UP000294933">
    <property type="component" value="Unassembled WGS sequence"/>
</dbReference>
<evidence type="ECO:0000256" key="6">
    <source>
        <dbReference type="ARBA" id="ARBA00023163"/>
    </source>
</evidence>
<gene>
    <name evidence="10" type="ORF">BD410DRAFT_894187</name>
</gene>
<feature type="region of interest" description="Disordered" evidence="8">
    <location>
        <begin position="190"/>
        <end position="225"/>
    </location>
</feature>
<evidence type="ECO:0000259" key="9">
    <source>
        <dbReference type="PROSITE" id="PS50048"/>
    </source>
</evidence>
<protein>
    <recommendedName>
        <fullName evidence="9">Zn(2)-C6 fungal-type domain-containing protein</fullName>
    </recommendedName>
</protein>
<feature type="compositionally biased region" description="Basic and acidic residues" evidence="8">
    <location>
        <begin position="12"/>
        <end position="24"/>
    </location>
</feature>
<keyword evidence="6" id="KW-0804">Transcription</keyword>
<keyword evidence="5" id="KW-0238">DNA-binding</keyword>
<evidence type="ECO:0000256" key="5">
    <source>
        <dbReference type="ARBA" id="ARBA00023125"/>
    </source>
</evidence>
<dbReference type="GO" id="GO:0005634">
    <property type="term" value="C:nucleus"/>
    <property type="evidence" value="ECO:0007669"/>
    <property type="project" value="UniProtKB-SubCell"/>
</dbReference>
<evidence type="ECO:0000256" key="8">
    <source>
        <dbReference type="SAM" id="MobiDB-lite"/>
    </source>
</evidence>
<dbReference type="InterPro" id="IPR036864">
    <property type="entry name" value="Zn2-C6_fun-type_DNA-bd_sf"/>
</dbReference>
<comment type="subcellular location">
    <subcellularLocation>
        <location evidence="1">Nucleus</location>
    </subcellularLocation>
</comment>
<keyword evidence="7" id="KW-0539">Nucleus</keyword>
<keyword evidence="11" id="KW-1185">Reference proteome</keyword>
<dbReference type="AlphaFoldDB" id="A0A4Y7QMK2"/>
<dbReference type="PROSITE" id="PS50048">
    <property type="entry name" value="ZN2_CY6_FUNGAL_2"/>
    <property type="match status" value="1"/>
</dbReference>
<reference evidence="10 11" key="1">
    <citation type="submission" date="2018-06" db="EMBL/GenBank/DDBJ databases">
        <title>A transcriptomic atlas of mushroom development highlights an independent origin of complex multicellularity.</title>
        <authorList>
            <consortium name="DOE Joint Genome Institute"/>
            <person name="Krizsan K."/>
            <person name="Almasi E."/>
            <person name="Merenyi Z."/>
            <person name="Sahu N."/>
            <person name="Viragh M."/>
            <person name="Koszo T."/>
            <person name="Mondo S."/>
            <person name="Kiss B."/>
            <person name="Balint B."/>
            <person name="Kues U."/>
            <person name="Barry K."/>
            <person name="Hegedus J.C."/>
            <person name="Henrissat B."/>
            <person name="Johnson J."/>
            <person name="Lipzen A."/>
            <person name="Ohm R."/>
            <person name="Nagy I."/>
            <person name="Pangilinan J."/>
            <person name="Yan J."/>
            <person name="Xiong Y."/>
            <person name="Grigoriev I.V."/>
            <person name="Hibbett D.S."/>
            <person name="Nagy L.G."/>
        </authorList>
    </citation>
    <scope>NUCLEOTIDE SEQUENCE [LARGE SCALE GENOMIC DNA]</scope>
    <source>
        <strain evidence="10 11">SZMC22713</strain>
    </source>
</reference>
<evidence type="ECO:0000256" key="4">
    <source>
        <dbReference type="ARBA" id="ARBA00023015"/>
    </source>
</evidence>
<dbReference type="CDD" id="cd00067">
    <property type="entry name" value="GAL4"/>
    <property type="match status" value="1"/>
</dbReference>
<dbReference type="SMART" id="SM00066">
    <property type="entry name" value="GAL4"/>
    <property type="match status" value="1"/>
</dbReference>
<dbReference type="CDD" id="cd12148">
    <property type="entry name" value="fungal_TF_MHR"/>
    <property type="match status" value="1"/>
</dbReference>
<evidence type="ECO:0000256" key="7">
    <source>
        <dbReference type="ARBA" id="ARBA00023242"/>
    </source>
</evidence>
<feature type="compositionally biased region" description="Polar residues" evidence="8">
    <location>
        <begin position="190"/>
        <end position="205"/>
    </location>
</feature>
<feature type="region of interest" description="Disordered" evidence="8">
    <location>
        <begin position="861"/>
        <end position="886"/>
    </location>
</feature>
<keyword evidence="3" id="KW-0862">Zinc</keyword>
<keyword evidence="2" id="KW-0479">Metal-binding</keyword>
<name>A0A4Y7QMK2_9AGAM</name>
<dbReference type="InterPro" id="IPR051615">
    <property type="entry name" value="Transcr_Regulatory_Elem"/>
</dbReference>
<evidence type="ECO:0000256" key="3">
    <source>
        <dbReference type="ARBA" id="ARBA00022833"/>
    </source>
</evidence>
<dbReference type="InterPro" id="IPR001138">
    <property type="entry name" value="Zn2Cys6_DnaBD"/>
</dbReference>
<dbReference type="Pfam" id="PF00172">
    <property type="entry name" value="Zn_clus"/>
    <property type="match status" value="1"/>
</dbReference>
<dbReference type="Pfam" id="PF04082">
    <property type="entry name" value="Fungal_trans"/>
    <property type="match status" value="1"/>
</dbReference>
<dbReference type="GO" id="GO:0003677">
    <property type="term" value="F:DNA binding"/>
    <property type="evidence" value="ECO:0007669"/>
    <property type="project" value="UniProtKB-KW"/>
</dbReference>
<dbReference type="VEuPathDB" id="FungiDB:BD410DRAFT_894187"/>
<dbReference type="Gene3D" id="4.10.240.10">
    <property type="entry name" value="Zn(2)-C6 fungal-type DNA-binding domain"/>
    <property type="match status" value="1"/>
</dbReference>
<sequence length="959" mass="107047">MSMSSTDVIWHQSDHSEDSVEARKKSSRACDQCRKIKSKCNINEEGEPCKSCAISGSACTYFGPTYKRGPPKGYIHAIEQRLRQVESVLGAIVGSSDERARGIVDDLRGDVLAREIIDRVDRGPFGPSGRDHRQSDLTKEGFLTAITKPVESVSKQDSFAQRESRMSREIVSSNQVDALPTLEWQDQLSGHLTGGSASALTSQRDPFQYPNFKGPSKLSGERMSKSPPEFDGLYTINRVQEHADGPDSVENETADGFGQLSLDENDQIRFHSEASGIPLLDRISDRSDTRNEGGIWCGCKILQRQIFSANGNYVGERRLPMARTWPPAKEDLSNLQSVTADVDVRMPSLEHQDLLVDLYFTYVHPVLPVIHRQSFMSEYQAHKAYESMFYMGMSTARSGLLTQDRRKLLRLLLLAMFTVSSRYNDKEHPMPTEGKMWQAGCDYLASVKRILNTTYHRSSIPTCQALIILAYRESGVGSLEQGWLFLGMAVRMAQDLGLHRAADRWQRMGVDVFSPEQKQERKQVWWTCNIVDKYMSIYLGRPVAISYRDFDTELPQDDPSEESLLWKPHSSVPEGSNYQPTASHISSCLLASSSLAVIIGCIVDKIYTVRNNNGTKHTKHLSTLEKRLEKWYLDLPNCLRYPSSSTKVTPPPHILCIHIQYWCAVLLLNRQFIPHHTSAQTENKTIYIDRAVSMKSWDICQTAATNISSILITYSEHLCVKRSAAYLPAYLFSAGVMHVATLSLRPSDVQAHVCLEKILSVLKEMEIIWPSATRARELLNGAKTQFDDSLTPIVRGPDRTKRDAEIAFGGHEQEQSPGSVQDKQARKFAILPSSKGPVHHEISALLMAHMLGLDIPKAQPSNGTYSSGQWRASDTQDSVPTVPVSHGSMTSLSMSHGSLNSFSSSFSSGFVPPMSATDFRAKCTAAAAAAPSPEDQWLHGIVESNSEDFHFLEFPDRGQ</sequence>
<dbReference type="InterPro" id="IPR007219">
    <property type="entry name" value="XnlR_reg_dom"/>
</dbReference>
<accession>A0A4Y7QMK2</accession>
<evidence type="ECO:0000256" key="2">
    <source>
        <dbReference type="ARBA" id="ARBA00022723"/>
    </source>
</evidence>
<dbReference type="EMBL" id="ML170158">
    <property type="protein sequence ID" value="TDL28079.1"/>
    <property type="molecule type" value="Genomic_DNA"/>
</dbReference>
<dbReference type="SMART" id="SM00906">
    <property type="entry name" value="Fungal_trans"/>
    <property type="match status" value="1"/>
</dbReference>
<dbReference type="PANTHER" id="PTHR31313:SF78">
    <property type="entry name" value="TRANSCRIPTION FACTOR DOMAIN-CONTAINING PROTEIN"/>
    <property type="match status" value="1"/>
</dbReference>
<dbReference type="GO" id="GO:0006351">
    <property type="term" value="P:DNA-templated transcription"/>
    <property type="evidence" value="ECO:0007669"/>
    <property type="project" value="InterPro"/>
</dbReference>
<dbReference type="GO" id="GO:0000981">
    <property type="term" value="F:DNA-binding transcription factor activity, RNA polymerase II-specific"/>
    <property type="evidence" value="ECO:0007669"/>
    <property type="project" value="InterPro"/>
</dbReference>
<feature type="region of interest" description="Disordered" evidence="8">
    <location>
        <begin position="1"/>
        <end position="25"/>
    </location>
</feature>
<dbReference type="SUPFAM" id="SSF57701">
    <property type="entry name" value="Zn2/Cys6 DNA-binding domain"/>
    <property type="match status" value="1"/>
</dbReference>
<dbReference type="PROSITE" id="PS00463">
    <property type="entry name" value="ZN2_CY6_FUNGAL_1"/>
    <property type="match status" value="1"/>
</dbReference>
<feature type="domain" description="Zn(2)-C6 fungal-type" evidence="9">
    <location>
        <begin position="29"/>
        <end position="61"/>
    </location>
</feature>
<organism evidence="10 11">
    <name type="scientific">Rickenella mellea</name>
    <dbReference type="NCBI Taxonomy" id="50990"/>
    <lineage>
        <taxon>Eukaryota</taxon>
        <taxon>Fungi</taxon>
        <taxon>Dikarya</taxon>
        <taxon>Basidiomycota</taxon>
        <taxon>Agaricomycotina</taxon>
        <taxon>Agaricomycetes</taxon>
        <taxon>Hymenochaetales</taxon>
        <taxon>Rickenellaceae</taxon>
        <taxon>Rickenella</taxon>
    </lineage>
</organism>
<feature type="compositionally biased region" description="Polar residues" evidence="8">
    <location>
        <begin position="861"/>
        <end position="879"/>
    </location>
</feature>
<dbReference type="STRING" id="50990.A0A4Y7QMK2"/>